<sequence>MQILYAAEYHQSLKNDLNEHLRGKNEEEVQYPIMKSQKWIISQNVEIVKNFYTHKNSFGYDVCQGRIVQS</sequence>
<name>A0AAD9QS26_ACRCE</name>
<dbReference type="AlphaFoldDB" id="A0AAD9QS26"/>
<dbReference type="EMBL" id="JARQWQ010000017">
    <property type="protein sequence ID" value="KAK2566348.1"/>
    <property type="molecule type" value="Genomic_DNA"/>
</dbReference>
<reference evidence="1" key="1">
    <citation type="journal article" date="2023" name="G3 (Bethesda)">
        <title>Whole genome assembly and annotation of the endangered Caribbean coral Acropora cervicornis.</title>
        <authorList>
            <person name="Selwyn J.D."/>
            <person name="Vollmer S.V."/>
        </authorList>
    </citation>
    <scope>NUCLEOTIDE SEQUENCE</scope>
    <source>
        <strain evidence="1">K2</strain>
    </source>
</reference>
<dbReference type="Proteomes" id="UP001249851">
    <property type="component" value="Unassembled WGS sequence"/>
</dbReference>
<evidence type="ECO:0000313" key="2">
    <source>
        <dbReference type="Proteomes" id="UP001249851"/>
    </source>
</evidence>
<evidence type="ECO:0000313" key="1">
    <source>
        <dbReference type="EMBL" id="KAK2566348.1"/>
    </source>
</evidence>
<organism evidence="1 2">
    <name type="scientific">Acropora cervicornis</name>
    <name type="common">Staghorn coral</name>
    <dbReference type="NCBI Taxonomy" id="6130"/>
    <lineage>
        <taxon>Eukaryota</taxon>
        <taxon>Metazoa</taxon>
        <taxon>Cnidaria</taxon>
        <taxon>Anthozoa</taxon>
        <taxon>Hexacorallia</taxon>
        <taxon>Scleractinia</taxon>
        <taxon>Astrocoeniina</taxon>
        <taxon>Acroporidae</taxon>
        <taxon>Acropora</taxon>
    </lineage>
</organism>
<keyword evidence="2" id="KW-1185">Reference proteome</keyword>
<comment type="caution">
    <text evidence="1">The sequence shown here is derived from an EMBL/GenBank/DDBJ whole genome shotgun (WGS) entry which is preliminary data.</text>
</comment>
<proteinExistence type="predicted"/>
<protein>
    <submittedName>
        <fullName evidence="1">Uncharacterized protein</fullName>
    </submittedName>
</protein>
<gene>
    <name evidence="1" type="ORF">P5673_009848</name>
</gene>
<reference evidence="1" key="2">
    <citation type="journal article" date="2023" name="Science">
        <title>Genomic signatures of disease resistance in endangered staghorn corals.</title>
        <authorList>
            <person name="Vollmer S.V."/>
            <person name="Selwyn J.D."/>
            <person name="Despard B.A."/>
            <person name="Roesel C.L."/>
        </authorList>
    </citation>
    <scope>NUCLEOTIDE SEQUENCE</scope>
    <source>
        <strain evidence="1">K2</strain>
    </source>
</reference>
<accession>A0AAD9QS26</accession>